<accession>A0A6C0UAN3</accession>
<dbReference type="AlphaFoldDB" id="A0A6C0UAN3"/>
<geneLocation type="chloroplast" evidence="1"/>
<name>A0A6C0UAN3_9MAGN</name>
<reference evidence="1" key="2">
    <citation type="journal article" date="2020" name="Mitochondrial DNA Part B Resour">
        <title>The complete chloroplast genome sequence of Magnolia delavayi (Magnoliaceae), a rare ornamental and medical tree endemic to China.</title>
        <authorList>
            <person name="Ao L."/>
            <person name="Wei L."/>
            <person name="Zhuoran L."/>
            <person name="Yongkang S."/>
            <person name="Tao X."/>
        </authorList>
    </citation>
    <scope>NUCLEOTIDE SEQUENCE</scope>
</reference>
<reference evidence="1" key="1">
    <citation type="submission" date="2019-12" db="EMBL/GenBank/DDBJ databases">
        <authorList>
            <person name="Liang A."/>
            <person name="Xu T."/>
            <person name="Luo W."/>
            <person name="Li Z."/>
        </authorList>
    </citation>
    <scope>NUCLEOTIDE SEQUENCE</scope>
</reference>
<sequence>MEHLTTHLHRPRTTRSPPLFWGDGGIVPFEPFFHAFPGGLEKAAINRISLILPSRKEERKILFPFRRRLDLAIRRMLGINNSLLGLRPPQSL</sequence>
<proteinExistence type="predicted"/>
<organism evidence="1">
    <name type="scientific">Magnolia delavayi</name>
    <dbReference type="NCBI Taxonomy" id="85855"/>
    <lineage>
        <taxon>Eukaryota</taxon>
        <taxon>Viridiplantae</taxon>
        <taxon>Streptophyta</taxon>
        <taxon>Embryophyta</taxon>
        <taxon>Tracheophyta</taxon>
        <taxon>Spermatophyta</taxon>
        <taxon>Magnoliopsida</taxon>
        <taxon>Magnoliidae</taxon>
        <taxon>Magnoliales</taxon>
        <taxon>Magnoliaceae</taxon>
        <taxon>Magnolia</taxon>
    </lineage>
</organism>
<keyword evidence="1" id="KW-0934">Plastid</keyword>
<protein>
    <submittedName>
        <fullName evidence="1">Ycf68</fullName>
    </submittedName>
</protein>
<dbReference type="EMBL" id="MN783014">
    <property type="protein sequence ID" value="QIB72054.1"/>
    <property type="molecule type" value="Genomic_DNA"/>
</dbReference>
<evidence type="ECO:0000313" key="1">
    <source>
        <dbReference type="EMBL" id="QIB72054.1"/>
    </source>
</evidence>
<keyword evidence="1" id="KW-0150">Chloroplast</keyword>
<gene>
    <name evidence="1" type="primary">orf133</name>
</gene>